<dbReference type="EMBL" id="PKJE01000003">
    <property type="protein sequence ID" value="PKZ53097.1"/>
    <property type="molecule type" value="Genomic_DNA"/>
</dbReference>
<evidence type="ECO:0000313" key="3">
    <source>
        <dbReference type="Proteomes" id="UP000234904"/>
    </source>
</evidence>
<proteinExistence type="predicted"/>
<comment type="caution">
    <text evidence="2">The sequence shown here is derived from an EMBL/GenBank/DDBJ whole genome shotgun (WGS) entry which is preliminary data.</text>
</comment>
<dbReference type="InterPro" id="IPR018766">
    <property type="entry name" value="Zinicin_2"/>
</dbReference>
<evidence type="ECO:0000313" key="2">
    <source>
        <dbReference type="EMBL" id="PKZ53097.1"/>
    </source>
</evidence>
<dbReference type="PANTHER" id="PTHR39420:SF2">
    <property type="entry name" value="HYDROLASE"/>
    <property type="match status" value="1"/>
</dbReference>
<reference evidence="2 3" key="1">
    <citation type="submission" date="2017-12" db="EMBL/GenBank/DDBJ databases">
        <title>Phylogenetic diversity of female urinary microbiome.</title>
        <authorList>
            <person name="Thomas-White K."/>
            <person name="Wolfe A.J."/>
        </authorList>
    </citation>
    <scope>NUCLEOTIDE SEQUENCE [LARGE SCALE GENOMIC DNA]</scope>
    <source>
        <strain evidence="2 3">UMB0833</strain>
    </source>
</reference>
<dbReference type="InterPro" id="IPR042271">
    <property type="entry name" value="Zinicin_2_N"/>
</dbReference>
<feature type="region of interest" description="Disordered" evidence="1">
    <location>
        <begin position="429"/>
        <end position="500"/>
    </location>
</feature>
<protein>
    <submittedName>
        <fullName evidence="2">Hydrolase</fullName>
    </submittedName>
</protein>
<dbReference type="PANTHER" id="PTHR39420">
    <property type="match status" value="1"/>
</dbReference>
<accession>A0ABX4SGG6</accession>
<feature type="region of interest" description="Disordered" evidence="1">
    <location>
        <begin position="538"/>
        <end position="591"/>
    </location>
</feature>
<dbReference type="Gene3D" id="1.20.150.30">
    <property type="entry name" value="Zincin-like metallopeptidase, N-terminal domain"/>
    <property type="match status" value="1"/>
</dbReference>
<gene>
    <name evidence="2" type="ORF">CYJ70_05215</name>
</gene>
<dbReference type="Pfam" id="PF10103">
    <property type="entry name" value="Zincin_2"/>
    <property type="match status" value="1"/>
</dbReference>
<keyword evidence="2" id="KW-0378">Hydrolase</keyword>
<dbReference type="Proteomes" id="UP000234904">
    <property type="component" value="Unassembled WGS sequence"/>
</dbReference>
<dbReference type="SUPFAM" id="SSF55486">
    <property type="entry name" value="Metalloproteases ('zincins'), catalytic domain"/>
    <property type="match status" value="1"/>
</dbReference>
<feature type="compositionally biased region" description="Low complexity" evidence="1">
    <location>
        <begin position="542"/>
        <end position="561"/>
    </location>
</feature>
<dbReference type="NCBIfam" id="TIGR03624">
    <property type="entry name" value="putative hydrolase"/>
    <property type="match status" value="1"/>
</dbReference>
<evidence type="ECO:0000256" key="1">
    <source>
        <dbReference type="SAM" id="MobiDB-lite"/>
    </source>
</evidence>
<feature type="compositionally biased region" description="Low complexity" evidence="1">
    <location>
        <begin position="461"/>
        <end position="485"/>
    </location>
</feature>
<sequence length="591" mass="65580">MSEEEIHQWLVSCFGPEEGERAWSNFENLPFEVRDDILTRCSNGGLPSPEEVHSLMSAFANGGLNTPFEMTETLKEGPINKRLAQLLACQKATGDGGTVNAQVADATRRALSEANLWLDANCNLNPVSGTPDVLSREDWVNGTIDSWIKFANPVAKSVSNAFSDVIAEKFGEDQDLEVEGLYDGVMPIPMPDGVKKPEQMMSLLANTSFAMQLGYAAGNLSHEIRGSFDQGISLLKNPAGGLVPYNCIDYAKKWGLDINEVMNYLALRELAHARLFASAPWLMPRFEALIIKYAAGISIDLSAMEEQLRDIEGMSPESISGAVDLCNIARNDTEGQKQALKGLETLLALSEGWVDCVIWRAGMAHIPHIEQLREMTRRERAAGGPSEMTFQALTGLKLRPRAMREAAAMWDAITNEKGIEERDAMWNHPDLLPELPDFSEDKEDTKDNKDKEDNKDDTNKVNKSNENNKNNKNNENNTNSQNSDNTTKKESEQTDSNNLANINLEELSKNMLDLEDFKNSDDLEQKLKDVNWDDELSKLLASNDNNSDTQNNKQDSNQDSNADSKEDSEEDSGKDSGEDSGEDSNQQKSNE</sequence>
<name>A0ABX4SGG6_9BIFI</name>
<dbReference type="GO" id="GO:0016787">
    <property type="term" value="F:hydrolase activity"/>
    <property type="evidence" value="ECO:0007669"/>
    <property type="project" value="UniProtKB-KW"/>
</dbReference>
<organism evidence="2 3">
    <name type="scientific">Gardnerella pickettii</name>
    <dbReference type="NCBI Taxonomy" id="2914924"/>
    <lineage>
        <taxon>Bacteria</taxon>
        <taxon>Bacillati</taxon>
        <taxon>Actinomycetota</taxon>
        <taxon>Actinomycetes</taxon>
        <taxon>Bifidobacteriales</taxon>
        <taxon>Bifidobacteriaceae</taxon>
        <taxon>Gardnerella</taxon>
    </lineage>
</organism>
<dbReference type="RefSeq" id="WP_101889666.1">
    <property type="nucleotide sequence ID" value="NZ_PKJE01000003.1"/>
</dbReference>
<keyword evidence="3" id="KW-1185">Reference proteome</keyword>
<feature type="compositionally biased region" description="Basic and acidic residues" evidence="1">
    <location>
        <begin position="443"/>
        <end position="460"/>
    </location>
</feature>